<sequence>MKSSFAWFVSEWKSVLRSPMLCVSLFGVMCIPVLYSGMYLWAFWDPYAHIEKIPVAVVNEDRPVEYEGKTYAIGNDLTEELKKDHSFAWAFVSRALAEQGLGSHEYYFSIMIPEDFSRRATTLTANQPTPLELHVVTNEGLNYSVSKIGQSGVEEIRQKLSNQLSENYAAALFLELAQLKDGLQKASGGAADLHDGLQELSSGTAELLVGIKGRQDALRKLDEGGASLKAAAAKLSSGSAALAKGAADAAASMEALGKGLAAAEAGSKQLGQAAGELAGGVRSVNDLLKQFAESHPDLAEEESMIKLNAAAAQTTEGLEPLLKGITDLNAGIANLGAKQGQIRSGIAGLSGKLKELSKGASQLGKASQTVSAGIHQVREGWDGLIGGLEKLSQGEARLTAGSRQLSDSLSQGADQLSKLHASQSLYEMMANPVRLKEESFNKLPNYGTGMAPFFLSISLYVGALLLSTVFPMRSPASSPPSGFMWAVTKYSFLALVSIVQVLLVSLIITRAVGLHPQNMLYFVGFGLLASLVFMALIQLLVVAGDNVGRFVAVILLVLQLTATSGTFPVELVPQPLQRIHAVLPVSYTVDGFRSIISTGDYNLLREDSLILLLFGGASLLLTIILLTLYSRGGRPLQPAA</sequence>
<comment type="caution">
    <text evidence="7">The sequence shown here is derived from an EMBL/GenBank/DDBJ whole genome shotgun (WGS) entry which is preliminary data.</text>
</comment>
<dbReference type="NCBIfam" id="TIGR03062">
    <property type="entry name" value="pip_yhgE_Cterm"/>
    <property type="match status" value="1"/>
</dbReference>
<dbReference type="PANTHER" id="PTHR43077:SF5">
    <property type="entry name" value="PHAGE INFECTION PROTEIN"/>
    <property type="match status" value="1"/>
</dbReference>
<dbReference type="InterPro" id="IPR017501">
    <property type="entry name" value="Phage_infect_YhgE_C"/>
</dbReference>
<evidence type="ECO:0000256" key="4">
    <source>
        <dbReference type="ARBA" id="ARBA00023136"/>
    </source>
</evidence>
<keyword evidence="4 5" id="KW-0472">Membrane</keyword>
<evidence type="ECO:0000256" key="2">
    <source>
        <dbReference type="ARBA" id="ARBA00022692"/>
    </source>
</evidence>
<evidence type="ECO:0000256" key="3">
    <source>
        <dbReference type="ARBA" id="ARBA00022989"/>
    </source>
</evidence>
<feature type="transmembrane region" description="Helical" evidence="5">
    <location>
        <begin position="490"/>
        <end position="513"/>
    </location>
</feature>
<keyword evidence="3 5" id="KW-1133">Transmembrane helix</keyword>
<dbReference type="Pfam" id="PF12698">
    <property type="entry name" value="ABC2_membrane_3"/>
    <property type="match status" value="2"/>
</dbReference>
<dbReference type="AlphaFoldDB" id="A0A916YML4"/>
<dbReference type="PANTHER" id="PTHR43077">
    <property type="entry name" value="TRANSPORT PERMEASE YVFS-RELATED"/>
    <property type="match status" value="1"/>
</dbReference>
<accession>A0A916YML4</accession>
<evidence type="ECO:0000259" key="6">
    <source>
        <dbReference type="Pfam" id="PF12698"/>
    </source>
</evidence>
<feature type="transmembrane region" description="Helical" evidence="5">
    <location>
        <begin position="609"/>
        <end position="629"/>
    </location>
</feature>
<dbReference type="EMBL" id="BMHP01000001">
    <property type="protein sequence ID" value="GGD51129.1"/>
    <property type="molecule type" value="Genomic_DNA"/>
</dbReference>
<reference evidence="7" key="1">
    <citation type="journal article" date="2014" name="Int. J. Syst. Evol. Microbiol.">
        <title>Complete genome sequence of Corynebacterium casei LMG S-19264T (=DSM 44701T), isolated from a smear-ripened cheese.</title>
        <authorList>
            <consortium name="US DOE Joint Genome Institute (JGI-PGF)"/>
            <person name="Walter F."/>
            <person name="Albersmeier A."/>
            <person name="Kalinowski J."/>
            <person name="Ruckert C."/>
        </authorList>
    </citation>
    <scope>NUCLEOTIDE SEQUENCE</scope>
    <source>
        <strain evidence="7">CGMCC 1.15178</strain>
    </source>
</reference>
<dbReference type="SUPFAM" id="SSF58104">
    <property type="entry name" value="Methyl-accepting chemotaxis protein (MCP) signaling domain"/>
    <property type="match status" value="1"/>
</dbReference>
<dbReference type="Proteomes" id="UP000612456">
    <property type="component" value="Unassembled WGS sequence"/>
</dbReference>
<dbReference type="InterPro" id="IPR051328">
    <property type="entry name" value="T7SS_ABC-Transporter"/>
</dbReference>
<protein>
    <submittedName>
        <fullName evidence="7">Phage infection protein</fullName>
    </submittedName>
</protein>
<dbReference type="InterPro" id="IPR017500">
    <property type="entry name" value="Phage_infect_YhgE_N"/>
</dbReference>
<dbReference type="NCBIfam" id="TIGR03061">
    <property type="entry name" value="pip_yhgE_Nterm"/>
    <property type="match status" value="1"/>
</dbReference>
<reference evidence="7" key="2">
    <citation type="submission" date="2020-09" db="EMBL/GenBank/DDBJ databases">
        <authorList>
            <person name="Sun Q."/>
            <person name="Zhou Y."/>
        </authorList>
    </citation>
    <scope>NUCLEOTIDE SEQUENCE</scope>
    <source>
        <strain evidence="7">CGMCC 1.15178</strain>
    </source>
</reference>
<dbReference type="RefSeq" id="WP_188988937.1">
    <property type="nucleotide sequence ID" value="NZ_BMHP01000001.1"/>
</dbReference>
<dbReference type="InterPro" id="IPR013525">
    <property type="entry name" value="ABC2_TM"/>
</dbReference>
<feature type="transmembrane region" description="Helical" evidence="5">
    <location>
        <begin position="550"/>
        <end position="569"/>
    </location>
</feature>
<dbReference type="GO" id="GO:0016020">
    <property type="term" value="C:membrane"/>
    <property type="evidence" value="ECO:0007669"/>
    <property type="project" value="UniProtKB-SubCell"/>
</dbReference>
<proteinExistence type="predicted"/>
<organism evidence="7 8">
    <name type="scientific">Paenibacillus nasutitermitis</name>
    <dbReference type="NCBI Taxonomy" id="1652958"/>
    <lineage>
        <taxon>Bacteria</taxon>
        <taxon>Bacillati</taxon>
        <taxon>Bacillota</taxon>
        <taxon>Bacilli</taxon>
        <taxon>Bacillales</taxon>
        <taxon>Paenibacillaceae</taxon>
        <taxon>Paenibacillus</taxon>
    </lineage>
</organism>
<feature type="domain" description="ABC-2 type transporter transmembrane" evidence="6">
    <location>
        <begin position="421"/>
        <end position="624"/>
    </location>
</feature>
<dbReference type="Gene3D" id="1.10.287.950">
    <property type="entry name" value="Methyl-accepting chemotaxis protein"/>
    <property type="match status" value="1"/>
</dbReference>
<feature type="transmembrane region" description="Helical" evidence="5">
    <location>
        <begin position="21"/>
        <end position="44"/>
    </location>
</feature>
<keyword evidence="2 5" id="KW-0812">Transmembrane</keyword>
<dbReference type="GO" id="GO:0140359">
    <property type="term" value="F:ABC-type transporter activity"/>
    <property type="evidence" value="ECO:0007669"/>
    <property type="project" value="InterPro"/>
</dbReference>
<name>A0A916YML4_9BACL</name>
<dbReference type="Gene3D" id="3.40.1710.10">
    <property type="entry name" value="abc type-2 transporter like domain"/>
    <property type="match status" value="1"/>
</dbReference>
<feature type="transmembrane region" description="Helical" evidence="5">
    <location>
        <begin position="450"/>
        <end position="470"/>
    </location>
</feature>
<evidence type="ECO:0000313" key="8">
    <source>
        <dbReference type="Proteomes" id="UP000612456"/>
    </source>
</evidence>
<keyword evidence="8" id="KW-1185">Reference proteome</keyword>
<evidence type="ECO:0000256" key="5">
    <source>
        <dbReference type="SAM" id="Phobius"/>
    </source>
</evidence>
<feature type="domain" description="ABC-2 type transporter transmembrane" evidence="6">
    <location>
        <begin position="24"/>
        <end position="166"/>
    </location>
</feature>
<evidence type="ECO:0000256" key="1">
    <source>
        <dbReference type="ARBA" id="ARBA00004141"/>
    </source>
</evidence>
<evidence type="ECO:0000313" key="7">
    <source>
        <dbReference type="EMBL" id="GGD51129.1"/>
    </source>
</evidence>
<dbReference type="NCBIfam" id="TIGR03057">
    <property type="entry name" value="xxxLxxG_by_4"/>
    <property type="match status" value="1"/>
</dbReference>
<comment type="subcellular location">
    <subcellularLocation>
        <location evidence="1">Membrane</location>
        <topology evidence="1">Multi-pass membrane protein</topology>
    </subcellularLocation>
</comment>
<dbReference type="InterPro" id="IPR023908">
    <property type="entry name" value="xxxLxxG_rpt"/>
</dbReference>
<feature type="transmembrane region" description="Helical" evidence="5">
    <location>
        <begin position="519"/>
        <end position="543"/>
    </location>
</feature>
<gene>
    <name evidence="7" type="ORF">GCM10010911_05830</name>
</gene>